<evidence type="ECO:0000313" key="1">
    <source>
        <dbReference type="EMBL" id="KAJ0043103.1"/>
    </source>
</evidence>
<accession>A0ACC0YWK9</accession>
<gene>
    <name evidence="1" type="ORF">Pint_19364</name>
</gene>
<comment type="caution">
    <text evidence="1">The sequence shown here is derived from an EMBL/GenBank/DDBJ whole genome shotgun (WGS) entry which is preliminary data.</text>
</comment>
<dbReference type="Proteomes" id="UP001163603">
    <property type="component" value="Chromosome 4"/>
</dbReference>
<name>A0ACC0YWK9_9ROSI</name>
<reference evidence="2" key="1">
    <citation type="journal article" date="2023" name="G3 (Bethesda)">
        <title>Genome assembly and association tests identify interacting loci associated with vigor, precocity, and sex in interspecific pistachio rootstocks.</title>
        <authorList>
            <person name="Palmer W."/>
            <person name="Jacygrad E."/>
            <person name="Sagayaradj S."/>
            <person name="Cavanaugh K."/>
            <person name="Han R."/>
            <person name="Bertier L."/>
            <person name="Beede B."/>
            <person name="Kafkas S."/>
            <person name="Golino D."/>
            <person name="Preece J."/>
            <person name="Michelmore R."/>
        </authorList>
    </citation>
    <scope>NUCLEOTIDE SEQUENCE [LARGE SCALE GENOMIC DNA]</scope>
</reference>
<proteinExistence type="predicted"/>
<organism evidence="1 2">
    <name type="scientific">Pistacia integerrima</name>
    <dbReference type="NCBI Taxonomy" id="434235"/>
    <lineage>
        <taxon>Eukaryota</taxon>
        <taxon>Viridiplantae</taxon>
        <taxon>Streptophyta</taxon>
        <taxon>Embryophyta</taxon>
        <taxon>Tracheophyta</taxon>
        <taxon>Spermatophyta</taxon>
        <taxon>Magnoliopsida</taxon>
        <taxon>eudicotyledons</taxon>
        <taxon>Gunneridae</taxon>
        <taxon>Pentapetalae</taxon>
        <taxon>rosids</taxon>
        <taxon>malvids</taxon>
        <taxon>Sapindales</taxon>
        <taxon>Anacardiaceae</taxon>
        <taxon>Pistacia</taxon>
    </lineage>
</organism>
<sequence>MEGGKKGSKVKRKKGSVLSIFMQSDGVDMLLMGLGFIGAVGEGFSPPLVLFVTGKVMNSFGTAPTHNIESFTHEIKKNSVLMLYIACGRLLAGFLAPAEVITSVSNDSSVIQDVISEKLPNFLVNAATFIGGYVIGFLLLWRLTIVIFPTVLLLVIPGMICGRAVMNLARKMAEEYNKAGTIAGTGNLFYKNCLATGWAVGSNSIVYAIWSFVAYYGTRMVMYHGAQGGTVFVVATTITTGGQSNGNSRAYDGGDEKSTQD</sequence>
<dbReference type="EMBL" id="CM047739">
    <property type="protein sequence ID" value="KAJ0043103.1"/>
    <property type="molecule type" value="Genomic_DNA"/>
</dbReference>
<protein>
    <submittedName>
        <fullName evidence="1">Uncharacterized protein</fullName>
    </submittedName>
</protein>
<keyword evidence="2" id="KW-1185">Reference proteome</keyword>
<evidence type="ECO:0000313" key="2">
    <source>
        <dbReference type="Proteomes" id="UP001163603"/>
    </source>
</evidence>